<dbReference type="Proteomes" id="UP000622890">
    <property type="component" value="Unassembled WGS sequence"/>
</dbReference>
<evidence type="ECO:0000313" key="3">
    <source>
        <dbReference type="EMBL" id="MBK4733382.1"/>
    </source>
</evidence>
<evidence type="ECO:0000259" key="2">
    <source>
        <dbReference type="Pfam" id="PF13439"/>
    </source>
</evidence>
<dbReference type="InterPro" id="IPR028098">
    <property type="entry name" value="Glyco_trans_4-like_N"/>
</dbReference>
<dbReference type="Pfam" id="PF13439">
    <property type="entry name" value="Glyco_transf_4"/>
    <property type="match status" value="1"/>
</dbReference>
<organism evidence="3 4">
    <name type="scientific">Noviherbaspirillum pedocola</name>
    <dbReference type="NCBI Taxonomy" id="2801341"/>
    <lineage>
        <taxon>Bacteria</taxon>
        <taxon>Pseudomonadati</taxon>
        <taxon>Pseudomonadota</taxon>
        <taxon>Betaproteobacteria</taxon>
        <taxon>Burkholderiales</taxon>
        <taxon>Oxalobacteraceae</taxon>
        <taxon>Noviherbaspirillum</taxon>
    </lineage>
</organism>
<dbReference type="SUPFAM" id="SSF53756">
    <property type="entry name" value="UDP-Glycosyltransferase/glycogen phosphorylase"/>
    <property type="match status" value="1"/>
</dbReference>
<evidence type="ECO:0000259" key="1">
    <source>
        <dbReference type="Pfam" id="PF00534"/>
    </source>
</evidence>
<dbReference type="PANTHER" id="PTHR12526">
    <property type="entry name" value="GLYCOSYLTRANSFERASE"/>
    <property type="match status" value="1"/>
</dbReference>
<dbReference type="Pfam" id="PF00534">
    <property type="entry name" value="Glycos_transf_1"/>
    <property type="match status" value="1"/>
</dbReference>
<reference evidence="3" key="1">
    <citation type="submission" date="2021-01" db="EMBL/GenBank/DDBJ databases">
        <title>Genome sequence of strain Noviherbaspirillum sp. DKR-6.</title>
        <authorList>
            <person name="Chaudhary D.K."/>
        </authorList>
    </citation>
    <scope>NUCLEOTIDE SEQUENCE</scope>
    <source>
        <strain evidence="3">DKR-6</strain>
    </source>
</reference>
<accession>A0A934SV56</accession>
<proteinExistence type="predicted"/>
<gene>
    <name evidence="3" type="ORF">JJB74_01945</name>
</gene>
<dbReference type="CDD" id="cd03795">
    <property type="entry name" value="GT4_WfcD-like"/>
    <property type="match status" value="1"/>
</dbReference>
<feature type="domain" description="Glycosyl transferase family 1" evidence="1">
    <location>
        <begin position="182"/>
        <end position="344"/>
    </location>
</feature>
<feature type="domain" description="Glycosyltransferase subfamily 4-like N-terminal" evidence="2">
    <location>
        <begin position="15"/>
        <end position="172"/>
    </location>
</feature>
<protein>
    <submittedName>
        <fullName evidence="3">Glycosyltransferase family 4 protein</fullName>
    </submittedName>
</protein>
<sequence length="375" mass="42485">MRVLHFYRTYFPDTVGGVEQVINQLARGTTALGIETEVLSLSSKRHQETIEIDGHLAHSAKLDFQIASTGFSISAFSRFSELARKVDVVHYHFPWPFMDLVHLATRVRKPSVVTYHSDIIRQKHLFKIYKPLKQRFLASVDRIVATSPNYLETSHVLNRYRDKTAVIPIGLDKGSYPAPPDELIQQWRARVGDRFFLFVGMIRYYKGLHILLDAVRDTTFPVVIVGSGPVEDELKAQARQLRLTNVHFLGTISEADKVALLKLCYALVFPSHLRSEAFGVSLLEGAMYGKPLISSEIGTGTTYINIDRQTGIVVPPSDPSALRAAMKQLWDDPQHAQAMGQNGEVRYWEYFTAQKMAESYATLYEKVRAEKNLIE</sequence>
<comment type="caution">
    <text evidence="3">The sequence shown here is derived from an EMBL/GenBank/DDBJ whole genome shotgun (WGS) entry which is preliminary data.</text>
</comment>
<dbReference type="GO" id="GO:0016757">
    <property type="term" value="F:glycosyltransferase activity"/>
    <property type="evidence" value="ECO:0007669"/>
    <property type="project" value="InterPro"/>
</dbReference>
<dbReference type="EMBL" id="JAEPBG010000001">
    <property type="protein sequence ID" value="MBK4733382.1"/>
    <property type="molecule type" value="Genomic_DNA"/>
</dbReference>
<dbReference type="InterPro" id="IPR001296">
    <property type="entry name" value="Glyco_trans_1"/>
</dbReference>
<evidence type="ECO:0000313" key="4">
    <source>
        <dbReference type="Proteomes" id="UP000622890"/>
    </source>
</evidence>
<dbReference type="PANTHER" id="PTHR12526:SF627">
    <property type="entry name" value="D-RHAMNOSYLTRANSFERASE WBPZ"/>
    <property type="match status" value="1"/>
</dbReference>
<dbReference type="Gene3D" id="3.40.50.2000">
    <property type="entry name" value="Glycogen Phosphorylase B"/>
    <property type="match status" value="2"/>
</dbReference>
<keyword evidence="4" id="KW-1185">Reference proteome</keyword>
<dbReference type="RefSeq" id="WP_200590721.1">
    <property type="nucleotide sequence ID" value="NZ_JAEPBG010000001.1"/>
</dbReference>
<dbReference type="AlphaFoldDB" id="A0A934SV56"/>
<name>A0A934SV56_9BURK</name>